<evidence type="ECO:0000313" key="1">
    <source>
        <dbReference type="EMBL" id="MBM7479289.1"/>
    </source>
</evidence>
<reference evidence="1 2" key="1">
    <citation type="submission" date="2021-01" db="EMBL/GenBank/DDBJ databases">
        <title>Sequencing the genomes of 1000 actinobacteria strains.</title>
        <authorList>
            <person name="Klenk H.-P."/>
        </authorList>
    </citation>
    <scope>NUCLEOTIDE SEQUENCE [LARGE SCALE GENOMIC DNA]</scope>
    <source>
        <strain evidence="1 2">DSM 46000</strain>
    </source>
</reference>
<accession>A0ABS2LFT9</accession>
<sequence>MSSSNRIDYSVRQNKAIERSIVFDGLRAVVGVVPEVATSVYVGFGSVWFTDFHMAHRSLGILRMVSIEGDAITAHRAEFNRPYRTIEVVEGISSDVIPDLLSRPELGTIPWISWLDYDQALDEERIRELDDLVRYLPNNSFLIATFSATGGRYGKPAQRSEFLSGLLNYGIPLDLDLAVVRDERNLAREIGRLLQDRLVSVSVDAGREVAIPCFRLCYKDGTPMVTVGVFLPDGGSASGVRELVGGVNWFGINDEPITTPPLTAREVSALRALLPAVAPLSRSDVQACGFDLEDDQLEAFVVHYNRYPTFAQLAF</sequence>
<dbReference type="EMBL" id="JAFBBO010000001">
    <property type="protein sequence ID" value="MBM7479289.1"/>
    <property type="molecule type" value="Genomic_DNA"/>
</dbReference>
<dbReference type="Pfam" id="PF20553">
    <property type="entry name" value="Methyltransf_35"/>
    <property type="match status" value="1"/>
</dbReference>
<proteinExistence type="predicted"/>
<protein>
    <submittedName>
        <fullName evidence="1">Uncharacterized protein</fullName>
    </submittedName>
</protein>
<dbReference type="InterPro" id="IPR046788">
    <property type="entry name" value="Methyltransf_35"/>
</dbReference>
<gene>
    <name evidence="1" type="ORF">JOD49_002209</name>
</gene>
<name>A0ABS2LFT9_9CELL</name>
<comment type="caution">
    <text evidence="1">The sequence shown here is derived from an EMBL/GenBank/DDBJ whole genome shotgun (WGS) entry which is preliminary data.</text>
</comment>
<evidence type="ECO:0000313" key="2">
    <source>
        <dbReference type="Proteomes" id="UP000698059"/>
    </source>
</evidence>
<keyword evidence="2" id="KW-1185">Reference proteome</keyword>
<organism evidence="1 2">
    <name type="scientific">Oerskovia jenensis</name>
    <dbReference type="NCBI Taxonomy" id="162169"/>
    <lineage>
        <taxon>Bacteria</taxon>
        <taxon>Bacillati</taxon>
        <taxon>Actinomycetota</taxon>
        <taxon>Actinomycetes</taxon>
        <taxon>Micrococcales</taxon>
        <taxon>Cellulomonadaceae</taxon>
        <taxon>Oerskovia</taxon>
    </lineage>
</organism>
<dbReference type="RefSeq" id="WP_307822501.1">
    <property type="nucleotide sequence ID" value="NZ_BAAAVF010000004.1"/>
</dbReference>
<dbReference type="Proteomes" id="UP000698059">
    <property type="component" value="Unassembled WGS sequence"/>
</dbReference>